<dbReference type="Gene3D" id="3.40.1090.10">
    <property type="entry name" value="Cytosolic phospholipase A2 catalytic domain"/>
    <property type="match status" value="1"/>
</dbReference>
<dbReference type="RefSeq" id="WP_139464455.1">
    <property type="nucleotide sequence ID" value="NZ_VDHJ01000001.1"/>
</dbReference>
<evidence type="ECO:0000313" key="5">
    <source>
        <dbReference type="Proteomes" id="UP000312032"/>
    </source>
</evidence>
<dbReference type="SUPFAM" id="SSF52151">
    <property type="entry name" value="FabD/lysophospholipase-like"/>
    <property type="match status" value="1"/>
</dbReference>
<evidence type="ECO:0000313" key="4">
    <source>
        <dbReference type="EMBL" id="TNM00457.1"/>
    </source>
</evidence>
<dbReference type="AlphaFoldDB" id="A0A5C4U8F2"/>
<dbReference type="EMBL" id="VDHJ01000001">
    <property type="protein sequence ID" value="TNM00457.1"/>
    <property type="molecule type" value="Genomic_DNA"/>
</dbReference>
<dbReference type="InterPro" id="IPR016035">
    <property type="entry name" value="Acyl_Trfase/lysoPLipase"/>
</dbReference>
<dbReference type="Proteomes" id="UP000312032">
    <property type="component" value="Unassembled WGS sequence"/>
</dbReference>
<proteinExistence type="predicted"/>
<feature type="short sequence motif" description="GXSXG" evidence="2">
    <location>
        <begin position="44"/>
        <end position="48"/>
    </location>
</feature>
<keyword evidence="2" id="KW-0442">Lipid degradation</keyword>
<dbReference type="InterPro" id="IPR045943">
    <property type="entry name" value="DUF6363"/>
</dbReference>
<dbReference type="GO" id="GO:0016042">
    <property type="term" value="P:lipid catabolic process"/>
    <property type="evidence" value="ECO:0007669"/>
    <property type="project" value="UniProtKB-UniRule"/>
</dbReference>
<evidence type="ECO:0000256" key="1">
    <source>
        <dbReference type="ARBA" id="ARBA00023098"/>
    </source>
</evidence>
<keyword evidence="1 2" id="KW-0443">Lipid metabolism</keyword>
<feature type="active site" description="Nucleophile" evidence="2">
    <location>
        <position position="46"/>
    </location>
</feature>
<keyword evidence="5" id="KW-1185">Reference proteome</keyword>
<dbReference type="OrthoDB" id="9802424at2"/>
<protein>
    <submittedName>
        <fullName evidence="4">Patatin family protein</fullName>
    </submittedName>
</protein>
<dbReference type="CDD" id="cd07208">
    <property type="entry name" value="Pat_hypo_Ecoli_yjju_like"/>
    <property type="match status" value="1"/>
</dbReference>
<name>A0A5C4U8F2_9CORY</name>
<reference evidence="4 5" key="1">
    <citation type="submission" date="2019-06" db="EMBL/GenBank/DDBJ databases">
        <authorList>
            <person name="Li J."/>
        </authorList>
    </citation>
    <scope>NUCLEOTIDE SEQUENCE [LARGE SCALE GENOMIC DNA]</scope>
    <source>
        <strain evidence="4 5">LMG 28165</strain>
    </source>
</reference>
<evidence type="ECO:0000256" key="2">
    <source>
        <dbReference type="PROSITE-ProRule" id="PRU01161"/>
    </source>
</evidence>
<dbReference type="InterPro" id="IPR037483">
    <property type="entry name" value="YjjU-like"/>
</dbReference>
<feature type="domain" description="PNPLA" evidence="3">
    <location>
        <begin position="13"/>
        <end position="184"/>
    </location>
</feature>
<feature type="short sequence motif" description="DGA/G" evidence="2">
    <location>
        <begin position="169"/>
        <end position="171"/>
    </location>
</feature>
<sequence length="293" mass="32322">MNHQTIDAHEVALIIEGGGMRAAVTAPAIVKLIEEDVRFGWVGGISAGSSHAANYLSGDARRARESFTNFAGHPEFGGWGSFMRGRGYFNAEFIYENSAEDYLPYDFEAFLNHPAQLHIEGTRVDTGEGVAWTRKDIKEPVDLFKRVRASSTLPGLMRTPAIDGVHYVDGALGSSGGLLIQAARDAGFSKFAVLSTRERGYRKPPVRSPRAVRQLARRTPAVAEAMINRPSRYNASAEQIARLEKNGDALVFHPTARLVSTGERDPEKLAGLYEEGRAQFEQEWPQWLEFLSA</sequence>
<dbReference type="Pfam" id="PF01734">
    <property type="entry name" value="Patatin"/>
    <property type="match status" value="1"/>
</dbReference>
<gene>
    <name evidence="4" type="ORF">FHE74_00460</name>
</gene>
<dbReference type="PROSITE" id="PS51635">
    <property type="entry name" value="PNPLA"/>
    <property type="match status" value="1"/>
</dbReference>
<accession>A0A5C4U8F2</accession>
<comment type="caution">
    <text evidence="2">Lacks conserved residue(s) required for the propagation of feature annotation.</text>
</comment>
<keyword evidence="2" id="KW-0378">Hydrolase</keyword>
<dbReference type="GO" id="GO:0016787">
    <property type="term" value="F:hydrolase activity"/>
    <property type="evidence" value="ECO:0007669"/>
    <property type="project" value="UniProtKB-UniRule"/>
</dbReference>
<dbReference type="InterPro" id="IPR002641">
    <property type="entry name" value="PNPLA_dom"/>
</dbReference>
<dbReference type="Pfam" id="PF19890">
    <property type="entry name" value="DUF6363"/>
    <property type="match status" value="1"/>
</dbReference>
<evidence type="ECO:0000259" key="3">
    <source>
        <dbReference type="PROSITE" id="PS51635"/>
    </source>
</evidence>
<organism evidence="4 5">
    <name type="scientific">Corynebacterium tapiri</name>
    <dbReference type="NCBI Taxonomy" id="1448266"/>
    <lineage>
        <taxon>Bacteria</taxon>
        <taxon>Bacillati</taxon>
        <taxon>Actinomycetota</taxon>
        <taxon>Actinomycetes</taxon>
        <taxon>Mycobacteriales</taxon>
        <taxon>Corynebacteriaceae</taxon>
        <taxon>Corynebacterium</taxon>
    </lineage>
</organism>
<comment type="caution">
    <text evidence="4">The sequence shown here is derived from an EMBL/GenBank/DDBJ whole genome shotgun (WGS) entry which is preliminary data.</text>
</comment>
<feature type="active site" description="Proton acceptor" evidence="2">
    <location>
        <position position="169"/>
    </location>
</feature>